<dbReference type="AlphaFoldDB" id="A0A918VUJ8"/>
<dbReference type="InterPro" id="IPR001789">
    <property type="entry name" value="Sig_transdc_resp-reg_receiver"/>
</dbReference>
<name>A0A918VUJ8_9FLAO</name>
<dbReference type="SUPFAM" id="SSF52172">
    <property type="entry name" value="CheY-like"/>
    <property type="match status" value="1"/>
</dbReference>
<dbReference type="GO" id="GO:0000160">
    <property type="term" value="P:phosphorelay signal transduction system"/>
    <property type="evidence" value="ECO:0007669"/>
    <property type="project" value="InterPro"/>
</dbReference>
<dbReference type="SMART" id="SM00448">
    <property type="entry name" value="REC"/>
    <property type="match status" value="1"/>
</dbReference>
<proteinExistence type="predicted"/>
<dbReference type="RefSeq" id="WP_189602911.1">
    <property type="nucleotide sequence ID" value="NZ_BMXB01000001.1"/>
</dbReference>
<dbReference type="InterPro" id="IPR011006">
    <property type="entry name" value="CheY-like_superfamily"/>
</dbReference>
<reference evidence="3" key="2">
    <citation type="submission" date="2020-09" db="EMBL/GenBank/DDBJ databases">
        <authorList>
            <person name="Sun Q."/>
            <person name="Kim S."/>
        </authorList>
    </citation>
    <scope>NUCLEOTIDE SEQUENCE</scope>
    <source>
        <strain evidence="3">KCTC 12719</strain>
    </source>
</reference>
<gene>
    <name evidence="3" type="ORF">GCM10007103_03480</name>
</gene>
<dbReference type="Proteomes" id="UP000610456">
    <property type="component" value="Unassembled WGS sequence"/>
</dbReference>
<comment type="caution">
    <text evidence="3">The sequence shown here is derived from an EMBL/GenBank/DDBJ whole genome shotgun (WGS) entry which is preliminary data.</text>
</comment>
<dbReference type="EMBL" id="BMXB01000001">
    <property type="protein sequence ID" value="GHA25552.1"/>
    <property type="molecule type" value="Genomic_DNA"/>
</dbReference>
<protein>
    <recommendedName>
        <fullName evidence="2">Response regulatory domain-containing protein</fullName>
    </recommendedName>
</protein>
<evidence type="ECO:0000313" key="3">
    <source>
        <dbReference type="EMBL" id="GHA25552.1"/>
    </source>
</evidence>
<evidence type="ECO:0000256" key="1">
    <source>
        <dbReference type="PROSITE-ProRule" id="PRU00169"/>
    </source>
</evidence>
<evidence type="ECO:0000259" key="2">
    <source>
        <dbReference type="PROSITE" id="PS50110"/>
    </source>
</evidence>
<reference evidence="3" key="1">
    <citation type="journal article" date="2014" name="Int. J. Syst. Evol. Microbiol.">
        <title>Complete genome sequence of Corynebacterium casei LMG S-19264T (=DSM 44701T), isolated from a smear-ripened cheese.</title>
        <authorList>
            <consortium name="US DOE Joint Genome Institute (JGI-PGF)"/>
            <person name="Walter F."/>
            <person name="Albersmeier A."/>
            <person name="Kalinowski J."/>
            <person name="Ruckert C."/>
        </authorList>
    </citation>
    <scope>NUCLEOTIDE SEQUENCE</scope>
    <source>
        <strain evidence="3">KCTC 12719</strain>
    </source>
</reference>
<dbReference type="Pfam" id="PF00072">
    <property type="entry name" value="Response_reg"/>
    <property type="match status" value="1"/>
</dbReference>
<feature type="modified residue" description="4-aspartylphosphate" evidence="1">
    <location>
        <position position="58"/>
    </location>
</feature>
<dbReference type="PROSITE" id="PS50110">
    <property type="entry name" value="RESPONSE_REGULATORY"/>
    <property type="match status" value="1"/>
</dbReference>
<dbReference type="Gene3D" id="3.40.50.2300">
    <property type="match status" value="1"/>
</dbReference>
<sequence>MKEIKILIVENEVGYIETAFEYMNDLYYDNRLDFKIIAKSQDLPSNQNLENYDIIFLDISLAKSSELDGIGILRKINSDNILIKKLVILTGNHNIQEKLKENGLGVYPIVTKPIDFNDLLKVIG</sequence>
<keyword evidence="4" id="KW-1185">Reference proteome</keyword>
<organism evidence="3 4">
    <name type="scientific">Salinimicrobium marinum</name>
    <dbReference type="NCBI Taxonomy" id="680283"/>
    <lineage>
        <taxon>Bacteria</taxon>
        <taxon>Pseudomonadati</taxon>
        <taxon>Bacteroidota</taxon>
        <taxon>Flavobacteriia</taxon>
        <taxon>Flavobacteriales</taxon>
        <taxon>Flavobacteriaceae</taxon>
        <taxon>Salinimicrobium</taxon>
    </lineage>
</organism>
<keyword evidence="1" id="KW-0597">Phosphoprotein</keyword>
<evidence type="ECO:0000313" key="4">
    <source>
        <dbReference type="Proteomes" id="UP000610456"/>
    </source>
</evidence>
<feature type="domain" description="Response regulatory" evidence="2">
    <location>
        <begin position="5"/>
        <end position="124"/>
    </location>
</feature>
<accession>A0A918VUJ8</accession>